<dbReference type="PANTHER" id="PTHR37298:SF1">
    <property type="entry name" value="UPF0111 PROTEIN YKAA"/>
    <property type="match status" value="1"/>
</dbReference>
<feature type="coiled-coil region" evidence="2">
    <location>
        <begin position="190"/>
        <end position="217"/>
    </location>
</feature>
<comment type="caution">
    <text evidence="3">The sequence shown here is derived from an EMBL/GenBank/DDBJ whole genome shotgun (WGS) entry which is preliminary data.</text>
</comment>
<sequence length="219" mass="24973">MIATIIRAQVVNMFNLLPKDEKFYDELEQLSSRVVSAAKQFEEIVARLPNFDGQLANIEQDRLGARKIFKESILRLDQAFITPLDREDILSLITEMYGVVDRVSELSQRFRLYKLNDLHPTLTSQAKNFSRIANELNTIICGLRKQKKLKDLEPSLDAVSGAMELVKRDRETFLGGLFAGDPNPLEVLKKKELHDLLEDAIERCEEATETLARVLLKNG</sequence>
<comment type="similarity">
    <text evidence="1">Belongs to the UPF0111 family.</text>
</comment>
<dbReference type="PANTHER" id="PTHR37298">
    <property type="entry name" value="UPF0111 PROTEIN YKAA"/>
    <property type="match status" value="1"/>
</dbReference>
<dbReference type="Pfam" id="PF01865">
    <property type="entry name" value="PhoU_div"/>
    <property type="match status" value="1"/>
</dbReference>
<proteinExistence type="inferred from homology"/>
<dbReference type="Gene3D" id="1.20.58.220">
    <property type="entry name" value="Phosphate transport system protein phou homolog 2, domain 2"/>
    <property type="match status" value="1"/>
</dbReference>
<dbReference type="EMBL" id="JACHDZ010000011">
    <property type="protein sequence ID" value="MBB5346230.1"/>
    <property type="molecule type" value="Genomic_DNA"/>
</dbReference>
<dbReference type="InterPro" id="IPR018445">
    <property type="entry name" value="Put_Phosphate_transp_reg"/>
</dbReference>
<dbReference type="InterPro" id="IPR038078">
    <property type="entry name" value="PhoU-like_sf"/>
</dbReference>
<organism evidence="3 4">
    <name type="scientific">Tunturiibacter lichenicola</name>
    <dbReference type="NCBI Taxonomy" id="2051959"/>
    <lineage>
        <taxon>Bacteria</taxon>
        <taxon>Pseudomonadati</taxon>
        <taxon>Acidobacteriota</taxon>
        <taxon>Terriglobia</taxon>
        <taxon>Terriglobales</taxon>
        <taxon>Acidobacteriaceae</taxon>
        <taxon>Tunturiibacter</taxon>
    </lineage>
</organism>
<reference evidence="3 4" key="1">
    <citation type="submission" date="2020-08" db="EMBL/GenBank/DDBJ databases">
        <title>Genomic Encyclopedia of Type Strains, Phase IV (KMG-V): Genome sequencing to study the core and pangenomes of soil and plant-associated prokaryotes.</title>
        <authorList>
            <person name="Whitman W."/>
        </authorList>
    </citation>
    <scope>NUCLEOTIDE SEQUENCE [LARGE SCALE GENOMIC DNA]</scope>
    <source>
        <strain evidence="3 4">M8US30</strain>
    </source>
</reference>
<protein>
    <recommendedName>
        <fullName evidence="5">DUF47 domain-containing protein</fullName>
    </recommendedName>
</protein>
<dbReference type="InterPro" id="IPR052912">
    <property type="entry name" value="UPF0111_domain"/>
</dbReference>
<dbReference type="Proteomes" id="UP000569092">
    <property type="component" value="Unassembled WGS sequence"/>
</dbReference>
<gene>
    <name evidence="3" type="ORF">HDF10_004240</name>
</gene>
<evidence type="ECO:0000313" key="3">
    <source>
        <dbReference type="EMBL" id="MBB5346230.1"/>
    </source>
</evidence>
<evidence type="ECO:0000256" key="1">
    <source>
        <dbReference type="ARBA" id="ARBA00008591"/>
    </source>
</evidence>
<evidence type="ECO:0000256" key="2">
    <source>
        <dbReference type="SAM" id="Coils"/>
    </source>
</evidence>
<keyword evidence="2" id="KW-0175">Coiled coil</keyword>
<dbReference type="AlphaFoldDB" id="A0A7W8JBG9"/>
<name>A0A7W8JBG9_9BACT</name>
<evidence type="ECO:0000313" key="4">
    <source>
        <dbReference type="Proteomes" id="UP000569092"/>
    </source>
</evidence>
<evidence type="ECO:0008006" key="5">
    <source>
        <dbReference type="Google" id="ProtNLM"/>
    </source>
</evidence>
<accession>A0A7W8JBG9</accession>